<name>B4FDB8_MAIZE</name>
<feature type="compositionally biased region" description="Basic and acidic residues" evidence="1">
    <location>
        <begin position="28"/>
        <end position="51"/>
    </location>
</feature>
<sequence>MEMWRPSSSRPARRRGGPEAGGRSLWGRRRDSGCAGKVDDARGAAGGDREY</sequence>
<dbReference type="EMBL" id="BT035106">
    <property type="protein sequence ID" value="ACF80111.1"/>
    <property type="molecule type" value="mRNA"/>
</dbReference>
<feature type="compositionally biased region" description="Low complexity" evidence="1">
    <location>
        <begin position="1"/>
        <end position="10"/>
    </location>
</feature>
<dbReference type="AlphaFoldDB" id="B4FDB8"/>
<dbReference type="HOGENOM" id="CLU_3109359_0_0_1"/>
<protein>
    <submittedName>
        <fullName evidence="2">Uncharacterized protein</fullName>
    </submittedName>
</protein>
<proteinExistence type="evidence at transcript level"/>
<accession>B4FDB8</accession>
<evidence type="ECO:0000313" key="2">
    <source>
        <dbReference type="EMBL" id="ACF80111.1"/>
    </source>
</evidence>
<reference evidence="2" key="1">
    <citation type="journal article" date="2009" name="PLoS Genet.">
        <title>Sequencing, mapping, and analysis of 27,455 maize full-length cDNAs.</title>
        <authorList>
            <person name="Soderlund C."/>
            <person name="Descour A."/>
            <person name="Kudrna D."/>
            <person name="Bomhoff M."/>
            <person name="Boyd L."/>
            <person name="Currie J."/>
            <person name="Angelova A."/>
            <person name="Collura K."/>
            <person name="Wissotski M."/>
            <person name="Ashley E."/>
            <person name="Morrow D."/>
            <person name="Fernandes J."/>
            <person name="Walbot V."/>
            <person name="Yu Y."/>
        </authorList>
    </citation>
    <scope>NUCLEOTIDE SEQUENCE</scope>
    <source>
        <strain evidence="2">B73</strain>
    </source>
</reference>
<feature type="region of interest" description="Disordered" evidence="1">
    <location>
        <begin position="1"/>
        <end position="51"/>
    </location>
</feature>
<organism evidence="2">
    <name type="scientific">Zea mays</name>
    <name type="common">Maize</name>
    <dbReference type="NCBI Taxonomy" id="4577"/>
    <lineage>
        <taxon>Eukaryota</taxon>
        <taxon>Viridiplantae</taxon>
        <taxon>Streptophyta</taxon>
        <taxon>Embryophyta</taxon>
        <taxon>Tracheophyta</taxon>
        <taxon>Spermatophyta</taxon>
        <taxon>Magnoliopsida</taxon>
        <taxon>Liliopsida</taxon>
        <taxon>Poales</taxon>
        <taxon>Poaceae</taxon>
        <taxon>PACMAD clade</taxon>
        <taxon>Panicoideae</taxon>
        <taxon>Andropogonodae</taxon>
        <taxon>Andropogoneae</taxon>
        <taxon>Tripsacinae</taxon>
        <taxon>Zea</taxon>
    </lineage>
</organism>
<evidence type="ECO:0000256" key="1">
    <source>
        <dbReference type="SAM" id="MobiDB-lite"/>
    </source>
</evidence>